<sequence length="280" mass="29909">MSESKLNLVASTLTNSLGTTIIGHVASENVVITVKYANNDVDTTTSDKSGSFMVKVPTENTDSEVTLSATLPDRSEKEEIALAIDQPAPVVTAVISTQNGQRLLEGRVNQADVAISVHFVGDEHVISLPVDNGLEFELVLPDEVLPSQIEVHATNQQTGKTGRTVVGLGVTSKTVAMPALTDEMIAEYVHNEEVKHEAKLAASQQATNEIKTDETADNATSVAATSEETVADKTPVENVQVETESATVEKADDVTTESRVARRKHGGIRGFFARLFGRKG</sequence>
<dbReference type="RefSeq" id="WP_075270110.1">
    <property type="nucleotide sequence ID" value="NZ_CP014332.1"/>
</dbReference>
<protein>
    <submittedName>
        <fullName evidence="2">Uncharacterized protein</fullName>
    </submittedName>
</protein>
<gene>
    <name evidence="2" type="ORF">FOL01_1503</name>
</gene>
<dbReference type="EMBL" id="CP014332">
    <property type="protein sequence ID" value="APS42362.1"/>
    <property type="molecule type" value="Genomic_DNA"/>
</dbReference>
<proteinExistence type="predicted"/>
<accession>A0A1L6RD26</accession>
<reference evidence="2 3" key="1">
    <citation type="submission" date="2016-02" db="EMBL/GenBank/DDBJ databases">
        <title>Complete Genome Sequence of Weissella jogaejeotgali FOL01.</title>
        <authorList>
            <person name="Lee J.-H."/>
            <person name="Ku H.-J."/>
        </authorList>
    </citation>
    <scope>NUCLEOTIDE SEQUENCE [LARGE SCALE GENOMIC DNA]</scope>
    <source>
        <strain evidence="2 3">FOL01</strain>
    </source>
</reference>
<keyword evidence="3" id="KW-1185">Reference proteome</keyword>
<organism evidence="2 3">
    <name type="scientific">Weissella jogaejeotgali</name>
    <dbReference type="NCBI Taxonomy" id="1631871"/>
    <lineage>
        <taxon>Bacteria</taxon>
        <taxon>Bacillati</taxon>
        <taxon>Bacillota</taxon>
        <taxon>Bacilli</taxon>
        <taxon>Lactobacillales</taxon>
        <taxon>Lactobacillaceae</taxon>
        <taxon>Weissella</taxon>
    </lineage>
</organism>
<feature type="compositionally biased region" description="Polar residues" evidence="1">
    <location>
        <begin position="217"/>
        <end position="228"/>
    </location>
</feature>
<evidence type="ECO:0000313" key="2">
    <source>
        <dbReference type="EMBL" id="APS42362.1"/>
    </source>
</evidence>
<feature type="region of interest" description="Disordered" evidence="1">
    <location>
        <begin position="206"/>
        <end position="257"/>
    </location>
</feature>
<name>A0A1L6RD26_9LACO</name>
<dbReference type="Proteomes" id="UP000185473">
    <property type="component" value="Chromosome"/>
</dbReference>
<evidence type="ECO:0000313" key="3">
    <source>
        <dbReference type="Proteomes" id="UP000185473"/>
    </source>
</evidence>
<dbReference type="OrthoDB" id="2145883at2"/>
<dbReference type="AlphaFoldDB" id="A0A1L6RD26"/>
<evidence type="ECO:0000256" key="1">
    <source>
        <dbReference type="SAM" id="MobiDB-lite"/>
    </source>
</evidence>
<dbReference type="STRING" id="1631871.FOL01_1503"/>
<dbReference type="KEGG" id="wjo:FOL01_1503"/>